<dbReference type="Gene3D" id="3.30.1540.10">
    <property type="entry name" value="formyl-coa transferase, domain 3"/>
    <property type="match status" value="1"/>
</dbReference>
<dbReference type="InterPro" id="IPR023606">
    <property type="entry name" value="CoA-Trfase_III_dom_1_sf"/>
</dbReference>
<protein>
    <submittedName>
        <fullName evidence="1">CoA transferase</fullName>
    </submittedName>
</protein>
<sequence length="361" mass="38189">MGGPLKGVRVVELAGIGPGPFAAMMLADHGAEVIRIDRPGQATDPADPLLRSRQTMTLDLKSAEGIAALRQLVRDADALIEGFRPGTLERLGIGPDVLLAANPRLVIGRMTGWGQDGPYAPYAGHDINYISLSGVLHAVGTAERPVPPLALTGDFGGGGMLLAFSIASALLHARATGEGQVIDCAMAEGSALLMTPFYGGVARGTWRDERAANIIDGGAPFYGVYRTADGKFVSIGSIEPQFYALLLERLDLADDPLFAEQMNEANWTAMRGRLEALFGTRTRDEWCALMEHSDICFAPVLGMGEAPAHLQMRGRGAFVEVGGIVQPAPAPRYSVTPTALPRAPVPASVDGLARLHLEMEG</sequence>
<dbReference type="InterPro" id="IPR050509">
    <property type="entry name" value="CoA-transferase_III"/>
</dbReference>
<evidence type="ECO:0000313" key="1">
    <source>
        <dbReference type="EMBL" id="MBY8824332.1"/>
    </source>
</evidence>
<dbReference type="RefSeq" id="WP_222991402.1">
    <property type="nucleotide sequence ID" value="NZ_JAINVV010000008.1"/>
</dbReference>
<dbReference type="PANTHER" id="PTHR48228">
    <property type="entry name" value="SUCCINYL-COA--D-CITRAMALATE COA-TRANSFERASE"/>
    <property type="match status" value="1"/>
</dbReference>
<keyword evidence="1" id="KW-0808">Transferase</keyword>
<dbReference type="GO" id="GO:0016740">
    <property type="term" value="F:transferase activity"/>
    <property type="evidence" value="ECO:0007669"/>
    <property type="project" value="UniProtKB-KW"/>
</dbReference>
<name>A0ABS7PSL5_9SPHN</name>
<dbReference type="EMBL" id="JAINVV010000008">
    <property type="protein sequence ID" value="MBY8824332.1"/>
    <property type="molecule type" value="Genomic_DNA"/>
</dbReference>
<dbReference type="InterPro" id="IPR044855">
    <property type="entry name" value="CoA-Trfase_III_dom3_sf"/>
</dbReference>
<organism evidence="1 2">
    <name type="scientific">Sphingomonas colocasiae</name>
    <dbReference type="NCBI Taxonomy" id="1848973"/>
    <lineage>
        <taxon>Bacteria</taxon>
        <taxon>Pseudomonadati</taxon>
        <taxon>Pseudomonadota</taxon>
        <taxon>Alphaproteobacteria</taxon>
        <taxon>Sphingomonadales</taxon>
        <taxon>Sphingomonadaceae</taxon>
        <taxon>Sphingomonas</taxon>
    </lineage>
</organism>
<evidence type="ECO:0000313" key="2">
    <source>
        <dbReference type="Proteomes" id="UP000706039"/>
    </source>
</evidence>
<proteinExistence type="predicted"/>
<dbReference type="PANTHER" id="PTHR48228:SF5">
    <property type="entry name" value="ALPHA-METHYLACYL-COA RACEMASE"/>
    <property type="match status" value="1"/>
</dbReference>
<dbReference type="Proteomes" id="UP000706039">
    <property type="component" value="Unassembled WGS sequence"/>
</dbReference>
<keyword evidence="2" id="KW-1185">Reference proteome</keyword>
<dbReference type="InterPro" id="IPR003673">
    <property type="entry name" value="CoA-Trfase_fam_III"/>
</dbReference>
<reference evidence="1 2" key="1">
    <citation type="submission" date="2021-08" db="EMBL/GenBank/DDBJ databases">
        <authorList>
            <person name="Tuo L."/>
        </authorList>
    </citation>
    <scope>NUCLEOTIDE SEQUENCE [LARGE SCALE GENOMIC DNA]</scope>
    <source>
        <strain evidence="1 2">JCM 31229</strain>
    </source>
</reference>
<gene>
    <name evidence="1" type="ORF">K7G82_18655</name>
</gene>
<dbReference type="Gene3D" id="3.40.50.10540">
    <property type="entry name" value="Crotonobetainyl-coa:carnitine coa-transferase, domain 1"/>
    <property type="match status" value="1"/>
</dbReference>
<accession>A0ABS7PSL5</accession>
<comment type="caution">
    <text evidence="1">The sequence shown here is derived from an EMBL/GenBank/DDBJ whole genome shotgun (WGS) entry which is preliminary data.</text>
</comment>
<dbReference type="SUPFAM" id="SSF89796">
    <property type="entry name" value="CoA-transferase family III (CaiB/BaiF)"/>
    <property type="match status" value="1"/>
</dbReference>
<dbReference type="Pfam" id="PF02515">
    <property type="entry name" value="CoA_transf_3"/>
    <property type="match status" value="1"/>
</dbReference>